<reference evidence="1 2" key="1">
    <citation type="submission" date="2013-03" db="EMBL/GenBank/DDBJ databases">
        <authorList>
            <person name="Le V."/>
        </authorList>
    </citation>
    <scope>NUCLEOTIDE SEQUENCE [LARGE SCALE GENOMIC DNA]</scope>
    <source>
        <strain evidence="1 2">BiD32</strain>
    </source>
</reference>
<evidence type="ECO:0000313" key="2">
    <source>
        <dbReference type="Proteomes" id="UP000013201"/>
    </source>
</evidence>
<evidence type="ECO:0000313" key="1">
    <source>
        <dbReference type="EMBL" id="CCW20179.1"/>
    </source>
</evidence>
<dbReference type="EMBL" id="CAVK010000250">
    <property type="protein sequence ID" value="CCW20179.1"/>
    <property type="molecule type" value="Genomic_DNA"/>
</dbReference>
<accession>N1MTV7</accession>
<keyword evidence="2" id="KW-1185">Reference proteome</keyword>
<protein>
    <recommendedName>
        <fullName evidence="3">DUF3987 domain-containing protein</fullName>
    </recommendedName>
</protein>
<evidence type="ECO:0008006" key="3">
    <source>
        <dbReference type="Google" id="ProtNLM"/>
    </source>
</evidence>
<dbReference type="InterPro" id="IPR025048">
    <property type="entry name" value="DUF3987"/>
</dbReference>
<gene>
    <name evidence="1" type="ORF">EBBID32_45500</name>
</gene>
<comment type="caution">
    <text evidence="1">The sequence shown here is derived from an EMBL/GenBank/DDBJ whole genome shotgun (WGS) entry which is preliminary data.</text>
</comment>
<dbReference type="Proteomes" id="UP000013201">
    <property type="component" value="Unassembled WGS sequence"/>
</dbReference>
<name>N1MTV7_9SPHN</name>
<dbReference type="AlphaFoldDB" id="N1MTV7"/>
<dbReference type="Pfam" id="PF13148">
    <property type="entry name" value="DUF3987"/>
    <property type="match status" value="1"/>
</dbReference>
<sequence length="485" mass="52836">MGEVAKGEKYPIHALGETIGGAVAAISEKVMVPPALAANSVLSACSLAVQPYVNVLLPIGDARPVSLFLVTVAESGDRKSTTDNLATGEIAVYQRELQEHHVRSEHEITARKLAWDASKGEALATSKKRGREAIEQALNDLGAKPLDPMVPTITVRVGTTQGLLKQFEIARPSLGLMSDEGGSWLGGYGLSEDNRLFTVATLSDLWDGQPVQRLTAGEGATSLYGRRLTFHMMIQPVLAGRLLGDAEFKGQGFLSRLLVAQPESLVGTRFVDPHAPVDDTIAQRIDSYNRRLAQIIRAKMPMDEDTRALRPNPVPLSRSAQILWWDFSNEMEKRAGKDGDMSEVRGFALKLAEHAARIAAVLSVFQQGPRIEEIEDEQMANGILLARYYLAEAARLFGSASPNPIIMAAQKVSDWLKDKWGENLISVGILQNFGPPAVKKKAATFVKDVIAVLVEHDHLSARLPSGGMVSGNKVRDVWRVQVRND</sequence>
<reference evidence="2" key="2">
    <citation type="submission" date="2013-04" db="EMBL/GenBank/DDBJ databases">
        <title>Bisphenol A degrading Sphingobium sp. strain BiD32.</title>
        <authorList>
            <person name="Nielsen J.L."/>
            <person name="Zhou N.A."/>
            <person name="Kjeldal H."/>
        </authorList>
    </citation>
    <scope>NUCLEOTIDE SEQUENCE [LARGE SCALE GENOMIC DNA]</scope>
    <source>
        <strain evidence="2">BiD32</strain>
    </source>
</reference>
<organism evidence="1 2">
    <name type="scientific">Sphingobium indicum BiD32</name>
    <dbReference type="NCBI Taxonomy" id="1301087"/>
    <lineage>
        <taxon>Bacteria</taxon>
        <taxon>Pseudomonadati</taxon>
        <taxon>Pseudomonadota</taxon>
        <taxon>Alphaproteobacteria</taxon>
        <taxon>Sphingomonadales</taxon>
        <taxon>Sphingomonadaceae</taxon>
        <taxon>Sphingobium</taxon>
    </lineage>
</organism>
<proteinExistence type="predicted"/>